<dbReference type="KEGG" id="shal:SHALO_1460"/>
<proteinExistence type="predicted"/>
<keyword evidence="1" id="KW-1133">Transmembrane helix</keyword>
<reference evidence="3" key="1">
    <citation type="submission" date="2016-08" db="EMBL/GenBank/DDBJ databases">
        <title>Complete genome sequence of the organohalide-respiring Epsilonproteobacterium Sulfurospirillum halorespirans.</title>
        <authorList>
            <person name="Goris T."/>
            <person name="Zimmermann J."/>
            <person name="Schenz B."/>
            <person name="Lemos M."/>
            <person name="Hackermueller J."/>
            <person name="Diekert G."/>
        </authorList>
    </citation>
    <scope>NUCLEOTIDE SEQUENCE [LARGE SCALE GENOMIC DNA]</scope>
    <source>
        <strain>DSM 13726</strain>
        <strain evidence="3">PCE-M2</strain>
    </source>
</reference>
<dbReference type="SUPFAM" id="SSF48452">
    <property type="entry name" value="TPR-like"/>
    <property type="match status" value="1"/>
</dbReference>
<keyword evidence="3" id="KW-1185">Reference proteome</keyword>
<evidence type="ECO:0000313" key="2">
    <source>
        <dbReference type="EMBL" id="AOO65235.1"/>
    </source>
</evidence>
<evidence type="ECO:0000256" key="1">
    <source>
        <dbReference type="SAM" id="Phobius"/>
    </source>
</evidence>
<dbReference type="EMBL" id="CP017111">
    <property type="protein sequence ID" value="AOO65235.1"/>
    <property type="molecule type" value="Genomic_DNA"/>
</dbReference>
<accession>A0A1D7TJQ0</accession>
<dbReference type="Proteomes" id="UP000094609">
    <property type="component" value="Chromosome"/>
</dbReference>
<dbReference type="RefSeq" id="WP_025344625.1">
    <property type="nucleotide sequence ID" value="NZ_CP017111.1"/>
</dbReference>
<dbReference type="AlphaFoldDB" id="A0A1D7TJQ0"/>
<dbReference type="PATRIC" id="fig|1193502.14.peg.1479"/>
<evidence type="ECO:0000313" key="3">
    <source>
        <dbReference type="Proteomes" id="UP000094609"/>
    </source>
</evidence>
<feature type="transmembrane region" description="Helical" evidence="1">
    <location>
        <begin position="23"/>
        <end position="46"/>
    </location>
</feature>
<dbReference type="InterPro" id="IPR011990">
    <property type="entry name" value="TPR-like_helical_dom_sf"/>
</dbReference>
<sequence>MLSTVEIVELEKKVFQYRLKQRLHYLIIGSSVFLFVLVGLFFYPLVLDVFNSKEKESATATLMKNEITAMDNNLSTTTVVEANNSTAKYMPSTSNNEQKADETLTLQLPIIGKNSSDKKSSYLPEPVEKKSAFGIQEEELENRILTRKTPNTINDESFYRSKEEKIDTMLLPPPLLEEPKQKGVIKIETHEVNSIQYLKEKFEKTHSITFALMLAEEYYLAKNYNESNKWALIANNVDSENEKSWIWFAKSKIKLGHKEDAALALKAYLKNNKSQAAQSLLNQIAVGEVID</sequence>
<protein>
    <submittedName>
        <fullName evidence="2">Putative transformation system protein</fullName>
    </submittedName>
</protein>
<name>A0A1D7TJQ0_9BACT</name>
<keyword evidence="1" id="KW-0812">Transmembrane</keyword>
<keyword evidence="1" id="KW-0472">Membrane</keyword>
<gene>
    <name evidence="2" type="ORF">SHALO_1460</name>
</gene>
<dbReference type="STRING" id="1193502.SHALO_1460"/>
<organism evidence="2 3">
    <name type="scientific">Sulfurospirillum halorespirans DSM 13726</name>
    <dbReference type="NCBI Taxonomy" id="1193502"/>
    <lineage>
        <taxon>Bacteria</taxon>
        <taxon>Pseudomonadati</taxon>
        <taxon>Campylobacterota</taxon>
        <taxon>Epsilonproteobacteria</taxon>
        <taxon>Campylobacterales</taxon>
        <taxon>Sulfurospirillaceae</taxon>
        <taxon>Sulfurospirillum</taxon>
    </lineage>
</organism>